<proteinExistence type="predicted"/>
<accession>A0ABQ3IPY8</accession>
<dbReference type="EMBL" id="BNCH01000001">
    <property type="protein sequence ID" value="GHE90916.1"/>
    <property type="molecule type" value="Genomic_DNA"/>
</dbReference>
<keyword evidence="2" id="KW-0238">DNA-binding</keyword>
<name>A0ABQ3IPY8_9RHOB</name>
<evidence type="ECO:0000256" key="3">
    <source>
        <dbReference type="ARBA" id="ARBA00023163"/>
    </source>
</evidence>
<gene>
    <name evidence="5" type="ORF">GCM10016455_09160</name>
</gene>
<comment type="caution">
    <text evidence="5">The sequence shown here is derived from an EMBL/GenBank/DDBJ whole genome shotgun (WGS) entry which is preliminary data.</text>
</comment>
<evidence type="ECO:0000256" key="2">
    <source>
        <dbReference type="ARBA" id="ARBA00023125"/>
    </source>
</evidence>
<dbReference type="SMART" id="SM00421">
    <property type="entry name" value="HTH_LUXR"/>
    <property type="match status" value="1"/>
</dbReference>
<dbReference type="PANTHER" id="PTHR44688:SF16">
    <property type="entry name" value="DNA-BINDING TRANSCRIPTIONAL ACTIVATOR DEVR_DOSR"/>
    <property type="match status" value="1"/>
</dbReference>
<evidence type="ECO:0000259" key="4">
    <source>
        <dbReference type="PROSITE" id="PS50043"/>
    </source>
</evidence>
<keyword evidence="3" id="KW-0804">Transcription</keyword>
<dbReference type="InterPro" id="IPR016032">
    <property type="entry name" value="Sig_transdc_resp-reg_C-effctor"/>
</dbReference>
<evidence type="ECO:0000256" key="1">
    <source>
        <dbReference type="ARBA" id="ARBA00023015"/>
    </source>
</evidence>
<feature type="domain" description="HTH luxR-type" evidence="4">
    <location>
        <begin position="29"/>
        <end position="94"/>
    </location>
</feature>
<dbReference type="Proteomes" id="UP000609802">
    <property type="component" value="Unassembled WGS sequence"/>
</dbReference>
<evidence type="ECO:0000313" key="6">
    <source>
        <dbReference type="Proteomes" id="UP000609802"/>
    </source>
</evidence>
<reference evidence="6" key="1">
    <citation type="journal article" date="2019" name="Int. J. Syst. Evol. Microbiol.">
        <title>The Global Catalogue of Microorganisms (GCM) 10K type strain sequencing project: providing services to taxonomists for standard genome sequencing and annotation.</title>
        <authorList>
            <consortium name="The Broad Institute Genomics Platform"/>
            <consortium name="The Broad Institute Genome Sequencing Center for Infectious Disease"/>
            <person name="Wu L."/>
            <person name="Ma J."/>
        </authorList>
    </citation>
    <scope>NUCLEOTIDE SEQUENCE [LARGE SCALE GENOMIC DNA]</scope>
    <source>
        <strain evidence="6">KCTC 42443</strain>
    </source>
</reference>
<dbReference type="PRINTS" id="PR00038">
    <property type="entry name" value="HTHLUXR"/>
</dbReference>
<dbReference type="PROSITE" id="PS50043">
    <property type="entry name" value="HTH_LUXR_2"/>
    <property type="match status" value="1"/>
</dbReference>
<keyword evidence="6" id="KW-1185">Reference proteome</keyword>
<dbReference type="InterPro" id="IPR036388">
    <property type="entry name" value="WH-like_DNA-bd_sf"/>
</dbReference>
<dbReference type="PANTHER" id="PTHR44688">
    <property type="entry name" value="DNA-BINDING TRANSCRIPTIONAL ACTIVATOR DEVR_DOSR"/>
    <property type="match status" value="1"/>
</dbReference>
<dbReference type="Pfam" id="PF00196">
    <property type="entry name" value="GerE"/>
    <property type="match status" value="1"/>
</dbReference>
<dbReference type="InterPro" id="IPR000792">
    <property type="entry name" value="Tscrpt_reg_LuxR_C"/>
</dbReference>
<organism evidence="5 6">
    <name type="scientific">Aliiroseovarius zhejiangensis</name>
    <dbReference type="NCBI Taxonomy" id="1632025"/>
    <lineage>
        <taxon>Bacteria</taxon>
        <taxon>Pseudomonadati</taxon>
        <taxon>Pseudomonadota</taxon>
        <taxon>Alphaproteobacteria</taxon>
        <taxon>Rhodobacterales</taxon>
        <taxon>Paracoccaceae</taxon>
        <taxon>Aliiroseovarius</taxon>
    </lineage>
</organism>
<sequence>MFSDLGLIGRPLLMLCMMRDQHATDAKGMLVELFSLTPCEAEVAESIAEGRSTREIAEFRKVSIHTIRNQLKSAMSKMDVVRRTELVRKVLTSI</sequence>
<protein>
    <recommendedName>
        <fullName evidence="4">HTH luxR-type domain-containing protein</fullName>
    </recommendedName>
</protein>
<dbReference type="CDD" id="cd06170">
    <property type="entry name" value="LuxR_C_like"/>
    <property type="match status" value="1"/>
</dbReference>
<dbReference type="Gene3D" id="1.10.10.10">
    <property type="entry name" value="Winged helix-like DNA-binding domain superfamily/Winged helix DNA-binding domain"/>
    <property type="match status" value="1"/>
</dbReference>
<dbReference type="SUPFAM" id="SSF46894">
    <property type="entry name" value="C-terminal effector domain of the bipartite response regulators"/>
    <property type="match status" value="1"/>
</dbReference>
<evidence type="ECO:0000313" key="5">
    <source>
        <dbReference type="EMBL" id="GHE90916.1"/>
    </source>
</evidence>
<keyword evidence="1" id="KW-0805">Transcription regulation</keyword>